<dbReference type="KEGG" id="ndi:NDAI_0B03780"/>
<organism evidence="2 3">
    <name type="scientific">Naumovozyma dairenensis (strain ATCC 10597 / BCRC 20456 / CBS 421 / NBRC 0211 / NRRL Y-12639)</name>
    <name type="common">Saccharomyces dairenensis</name>
    <dbReference type="NCBI Taxonomy" id="1071378"/>
    <lineage>
        <taxon>Eukaryota</taxon>
        <taxon>Fungi</taxon>
        <taxon>Dikarya</taxon>
        <taxon>Ascomycota</taxon>
        <taxon>Saccharomycotina</taxon>
        <taxon>Saccharomycetes</taxon>
        <taxon>Saccharomycetales</taxon>
        <taxon>Saccharomycetaceae</taxon>
        <taxon>Naumovozyma</taxon>
    </lineage>
</organism>
<name>G0W6K1_NAUDC</name>
<reference evidence="2 3" key="1">
    <citation type="journal article" date="2011" name="Proc. Natl. Acad. Sci. U.S.A.">
        <title>Evolutionary erosion of yeast sex chromosomes by mating-type switching accidents.</title>
        <authorList>
            <person name="Gordon J.L."/>
            <person name="Armisen D."/>
            <person name="Proux-Wera E."/>
            <person name="Oheigeartaigh S.S."/>
            <person name="Byrne K.P."/>
            <person name="Wolfe K.H."/>
        </authorList>
    </citation>
    <scope>NUCLEOTIDE SEQUENCE [LARGE SCALE GENOMIC DNA]</scope>
    <source>
        <strain evidence="3">ATCC 10597 / BCRC 20456 / CBS 421 / NBRC 0211 / NRRL Y-12639</strain>
    </source>
</reference>
<keyword evidence="3" id="KW-1185">Reference proteome</keyword>
<feature type="region of interest" description="Disordered" evidence="1">
    <location>
        <begin position="1"/>
        <end position="59"/>
    </location>
</feature>
<dbReference type="GeneID" id="11498277"/>
<feature type="compositionally biased region" description="Low complexity" evidence="1">
    <location>
        <begin position="43"/>
        <end position="59"/>
    </location>
</feature>
<dbReference type="OMA" id="PQNENIN"/>
<protein>
    <submittedName>
        <fullName evidence="2">Uncharacterized protein</fullName>
    </submittedName>
</protein>
<gene>
    <name evidence="2" type="primary">NDAI0B03780</name>
    <name evidence="2" type="ordered locus">NDAI_0B03780</name>
</gene>
<dbReference type="eggNOG" id="ENOG502S5H5">
    <property type="taxonomic scope" value="Eukaryota"/>
</dbReference>
<dbReference type="AlphaFoldDB" id="G0W6K1"/>
<sequence length="408" mass="45840">MTLPKSQTNQTNSNTIPSRELQQNSNQETSTLETSSNRSTSYTPNPTTTALSSTTEDTSNTVDTFRNLILEELGIKDISKFGQIESQVFDKYVEIRLTREQKKVEELRKANLDKLEQILGNFQENANLTVDTIKTIFHPGSANTSDPVLTKKRRIETSRSPSPRGHRRYRSEITPISENQENLHIISQQQDPHAPQGRCIGQQPGYYQPYYTAPMIPLLPNGQPLSIQPPNLQYLPGQWSKQQYPPAPNLYQQPMSNNRHNPSPSSDANKLRTITETYANSSFTGKSSAVSQYTDSRPHHIAIPPPGTVFRSDTHFNPPHLIAFENQLPPPQLQVLSQNNSPGHIYADRQQIYPQGTHPPNHFSHRRSHSATVLMPNPGNKSPQKGPVALPGRPVDFLIHTQKHPPPT</sequence>
<evidence type="ECO:0000313" key="3">
    <source>
        <dbReference type="Proteomes" id="UP000000689"/>
    </source>
</evidence>
<dbReference type="HOGENOM" id="CLU_792700_0_0_1"/>
<accession>G0W6K1</accession>
<dbReference type="EMBL" id="HE580268">
    <property type="protein sequence ID" value="CCD23412.1"/>
    <property type="molecule type" value="Genomic_DNA"/>
</dbReference>
<dbReference type="RefSeq" id="XP_003668655.1">
    <property type="nucleotide sequence ID" value="XM_003668607.1"/>
</dbReference>
<feature type="compositionally biased region" description="Polar residues" evidence="1">
    <location>
        <begin position="1"/>
        <end position="42"/>
    </location>
</feature>
<evidence type="ECO:0000313" key="2">
    <source>
        <dbReference type="EMBL" id="CCD23412.1"/>
    </source>
</evidence>
<proteinExistence type="predicted"/>
<dbReference type="OrthoDB" id="4064025at2759"/>
<evidence type="ECO:0000256" key="1">
    <source>
        <dbReference type="SAM" id="MobiDB-lite"/>
    </source>
</evidence>
<dbReference type="Proteomes" id="UP000000689">
    <property type="component" value="Chromosome 2"/>
</dbReference>